<organism evidence="3 4">
    <name type="scientific">Acanthosepion pharaonis</name>
    <name type="common">Pharaoh cuttlefish</name>
    <name type="synonym">Sepia pharaonis</name>
    <dbReference type="NCBI Taxonomy" id="158019"/>
    <lineage>
        <taxon>Eukaryota</taxon>
        <taxon>Metazoa</taxon>
        <taxon>Spiralia</taxon>
        <taxon>Lophotrochozoa</taxon>
        <taxon>Mollusca</taxon>
        <taxon>Cephalopoda</taxon>
        <taxon>Coleoidea</taxon>
        <taxon>Decapodiformes</taxon>
        <taxon>Sepiida</taxon>
        <taxon>Sepiina</taxon>
        <taxon>Sepiidae</taxon>
        <taxon>Acanthosepion</taxon>
    </lineage>
</organism>
<protein>
    <recommendedName>
        <fullName evidence="2">Transcription factor AP-2 C-terminal domain-containing protein</fullName>
    </recommendedName>
</protein>
<evidence type="ECO:0000313" key="4">
    <source>
        <dbReference type="Proteomes" id="UP000597762"/>
    </source>
</evidence>
<dbReference type="Pfam" id="PF03299">
    <property type="entry name" value="TF_AP-2"/>
    <property type="match status" value="1"/>
</dbReference>
<keyword evidence="4" id="KW-1185">Reference proteome</keyword>
<feature type="region of interest" description="Disordered" evidence="1">
    <location>
        <begin position="269"/>
        <end position="306"/>
    </location>
</feature>
<dbReference type="InterPro" id="IPR013854">
    <property type="entry name" value="TF_AP2_C"/>
</dbReference>
<dbReference type="AlphaFoldDB" id="A0A812B386"/>
<reference evidence="3" key="1">
    <citation type="submission" date="2021-01" db="EMBL/GenBank/DDBJ databases">
        <authorList>
            <person name="Li R."/>
            <person name="Bekaert M."/>
        </authorList>
    </citation>
    <scope>NUCLEOTIDE SEQUENCE</scope>
    <source>
        <strain evidence="3">Farmed</strain>
    </source>
</reference>
<feature type="compositionally biased region" description="Polar residues" evidence="1">
    <location>
        <begin position="596"/>
        <end position="605"/>
    </location>
</feature>
<accession>A0A812B386</accession>
<feature type="region of interest" description="Disordered" evidence="1">
    <location>
        <begin position="570"/>
        <end position="605"/>
    </location>
</feature>
<evidence type="ECO:0000256" key="1">
    <source>
        <dbReference type="SAM" id="MobiDB-lite"/>
    </source>
</evidence>
<gene>
    <name evidence="3" type="ORF">SPHA_10536</name>
</gene>
<proteinExistence type="predicted"/>
<sequence length="811" mass="90885">MDLESSGLTPIDVAFLQSVMMNAHLPKSVETEVYLITSSEDEFIRCYLDKMEENKEGRFQRSKRAESLSLKTFLCERHEKPRGKSQGNPSKTRANSCKSYVSFKFTGDGIRKACLVRKNTKHSGHCLDNRQEWKVNRIHPNLIEFIKKLSKEGLKKEEIVTRVKNWSLKNQVADCIDRRFYPTSQDIRYLMTRVPRKEKTHEAEASIATISKMESQKDEDSRNVDSNSEASEKTFGVGMKWQSEDADAFTYIILKKQICLSHRHEEELGVPENLASSQETEKEPNIKTACPSMNPGEEPTTSTQDLMSSSLAAIPQTSTSNIFALKTQTSLDDVPTPPSPDILLSLTPQQILPSLTSTLISNKDPNILPLSSSPKTLASTHAQTQQTLNQEAAKGEIPFFSESAQSTNEIPEPVTEINATSTETASSQILLPRFVEITSPMKLISSNSDNGQLIAPKRFSTSNMIATNFTNAPASITMTTEDTLPISLAEISPSTVTISLSKGDSSLSTVGLTLSSDGLLLTADGLPFTTDSILTTNQEIEASEKFTEEISSTTPLPIYTLHYNSLRDDSEQPLKKRKVLGQIRPRSDKQRKKASPVSNNNFHTQLKSTNVSGKKVFSYTTPLLLYNISQGRLHRLSITEDEMKRRTNPPEKLNLRALQALLQTHKKKQWKQNLKNKMLDSSITVNEGQSGYLTAFTRLSEEEASHLEFELLKMVANPNHVKINSIVKELVTEAIPSIEKDQEIQAKNYLKNLQVTRRTLDEIYKKFVLHSENFSLITHTFGTSCMGVMKSVFDDILEKTMQRTMEEIGNA</sequence>
<evidence type="ECO:0000313" key="3">
    <source>
        <dbReference type="EMBL" id="CAE1169307.1"/>
    </source>
</evidence>
<name>A0A812B386_ACAPH</name>
<comment type="caution">
    <text evidence="3">The sequence shown here is derived from an EMBL/GenBank/DDBJ whole genome shotgun (WGS) entry which is preliminary data.</text>
</comment>
<feature type="region of interest" description="Disordered" evidence="1">
    <location>
        <begin position="212"/>
        <end position="233"/>
    </location>
</feature>
<evidence type="ECO:0000259" key="2">
    <source>
        <dbReference type="Pfam" id="PF03299"/>
    </source>
</evidence>
<dbReference type="EMBL" id="CAHIKZ030000340">
    <property type="protein sequence ID" value="CAE1169307.1"/>
    <property type="molecule type" value="Genomic_DNA"/>
</dbReference>
<feature type="compositionally biased region" description="Basic and acidic residues" evidence="1">
    <location>
        <begin position="214"/>
        <end position="223"/>
    </location>
</feature>
<dbReference type="Proteomes" id="UP000597762">
    <property type="component" value="Unassembled WGS sequence"/>
</dbReference>
<dbReference type="OrthoDB" id="6142292at2759"/>
<feature type="domain" description="Transcription factor AP-2 C-terminal" evidence="2">
    <location>
        <begin position="635"/>
        <end position="799"/>
    </location>
</feature>